<dbReference type="KEGG" id="smiz:4412673_02261"/>
<protein>
    <recommendedName>
        <fullName evidence="3">Lipocalin-like domain-containing protein</fullName>
    </recommendedName>
</protein>
<reference evidence="1 2" key="1">
    <citation type="submission" date="2017-06" db="EMBL/GenBank/DDBJ databases">
        <authorList>
            <consortium name="Pathogen Informatics"/>
        </authorList>
    </citation>
    <scope>NUCLEOTIDE SEQUENCE [LARGE SCALE GENOMIC DNA]</scope>
    <source>
        <strain evidence="1 2">NCTC12149</strain>
    </source>
</reference>
<dbReference type="EMBL" id="LT906468">
    <property type="protein sequence ID" value="SNV51070.1"/>
    <property type="molecule type" value="Genomic_DNA"/>
</dbReference>
<dbReference type="Proteomes" id="UP000215355">
    <property type="component" value="Chromosome 1"/>
</dbReference>
<evidence type="ECO:0000313" key="2">
    <source>
        <dbReference type="Proteomes" id="UP000215355"/>
    </source>
</evidence>
<accession>A0AAJ5C0N4</accession>
<dbReference type="RefSeq" id="WP_093096817.1">
    <property type="nucleotide sequence ID" value="NZ_CP158798.1"/>
</dbReference>
<organism evidence="1 2">
    <name type="scientific">Sphingobacterium mizutaii</name>
    <dbReference type="NCBI Taxonomy" id="1010"/>
    <lineage>
        <taxon>Bacteria</taxon>
        <taxon>Pseudomonadati</taxon>
        <taxon>Bacteroidota</taxon>
        <taxon>Sphingobacteriia</taxon>
        <taxon>Sphingobacteriales</taxon>
        <taxon>Sphingobacteriaceae</taxon>
        <taxon>Sphingobacterium</taxon>
    </lineage>
</organism>
<proteinExistence type="predicted"/>
<sequence length="132" mass="15166">MKKLNLIYLIPLLAACASNQGSSTKPPKIIGNWQWIETSGGFAGITKTPESTREIKHLQITKDSVFYYENGELTSTLPYKLTLTKSMLNNKDSWLLNEAPHKVFVYRQDSTLVLQEDCFDCFSHKYVKMKER</sequence>
<evidence type="ECO:0000313" key="1">
    <source>
        <dbReference type="EMBL" id="SNV51070.1"/>
    </source>
</evidence>
<gene>
    <name evidence="1" type="ORF">SAMEA4412673_02261</name>
</gene>
<evidence type="ECO:0008006" key="3">
    <source>
        <dbReference type="Google" id="ProtNLM"/>
    </source>
</evidence>
<dbReference type="PROSITE" id="PS51257">
    <property type="entry name" value="PROKAR_LIPOPROTEIN"/>
    <property type="match status" value="1"/>
</dbReference>
<name>A0AAJ5C0N4_9SPHI</name>
<dbReference type="AlphaFoldDB" id="A0AAJ5C0N4"/>